<feature type="region of interest" description="Disordered" evidence="1">
    <location>
        <begin position="318"/>
        <end position="350"/>
    </location>
</feature>
<protein>
    <submittedName>
        <fullName evidence="2">Uncharacterized protein</fullName>
    </submittedName>
</protein>
<dbReference type="SUPFAM" id="SSF50978">
    <property type="entry name" value="WD40 repeat-like"/>
    <property type="match status" value="1"/>
</dbReference>
<evidence type="ECO:0000313" key="3">
    <source>
        <dbReference type="Proteomes" id="UP000324022"/>
    </source>
</evidence>
<dbReference type="OrthoDB" id="1259151at2759"/>
<dbReference type="Proteomes" id="UP000324022">
    <property type="component" value="Unassembled WGS sequence"/>
</dbReference>
<gene>
    <name evidence="2" type="ORF">UTRI_03475_B</name>
</gene>
<organism evidence="2 3">
    <name type="scientific">Ustilago trichophora</name>
    <dbReference type="NCBI Taxonomy" id="86804"/>
    <lineage>
        <taxon>Eukaryota</taxon>
        <taxon>Fungi</taxon>
        <taxon>Dikarya</taxon>
        <taxon>Basidiomycota</taxon>
        <taxon>Ustilaginomycotina</taxon>
        <taxon>Ustilaginomycetes</taxon>
        <taxon>Ustilaginales</taxon>
        <taxon>Ustilaginaceae</taxon>
        <taxon>Ustilago</taxon>
    </lineage>
</organism>
<dbReference type="InterPro" id="IPR015943">
    <property type="entry name" value="WD40/YVTN_repeat-like_dom_sf"/>
</dbReference>
<reference evidence="2 3" key="1">
    <citation type="submission" date="2018-03" db="EMBL/GenBank/DDBJ databases">
        <authorList>
            <person name="Guldener U."/>
        </authorList>
    </citation>
    <scope>NUCLEOTIDE SEQUENCE [LARGE SCALE GENOMIC DNA]</scope>
    <source>
        <strain evidence="2 3">NBRC100155</strain>
    </source>
</reference>
<dbReference type="Gene3D" id="2.130.10.10">
    <property type="entry name" value="YVTN repeat-like/Quinoprotein amine dehydrogenase"/>
    <property type="match status" value="1"/>
</dbReference>
<sequence>MGRHQVVNEASTSSLVPKSSHKPPPSLFRLPTDVWLHIFTQLSHSPSQDGQSTLSALSITSKHALKLVDEYGWKHVLLAQYRLVSIQGLDAYYGQYVQTKGGTRSKGWFSCRYASRLQRCWDGVVLRSGAVDIPASLQAKKKVGRGRRFGGDFAIPTLVVGTRWLVVGVRSEILLYPSRPRARTQVGGQCVARIKLDSRSATDLCSAAGKEKERTPDDPWQDITAMKATNEEASKVVVGFADGCVQVLSINSAKVGKTEKIRVEVLHYLPSSRRSEVADISTHTTSEEQYLIASLSKRGLLQIHTIQHSAAIETHSWNTDTDGLATPSSQLSTSTDSSSGTNTPPPRPAFRSAAFNNAPLVLPDDSPAAAGGVATRAWSVLLGQAWVAVGITGEHAVYLYPCTRSESGTELKEPFYVANTGQRTSVYAMATAPAKSGIPGFLLFAGFYDGVVRVYDTRQLHSEADAMDMQDLNEALHPTLNRNGQRRRRIRKELDPIAIFREDYDTDAIYSLSFAGPNFDLLVVGGARHAKIRTFDVSSLSAYDVPLLSAPIAAEGRKDEERGGDWTAFALPSTDSPQYGVVGDADRVIGVTDSKLWWFDFGLPLLDEDAEEVEHRVAFFRHRDGALSYSSSILPSHT</sequence>
<evidence type="ECO:0000256" key="1">
    <source>
        <dbReference type="SAM" id="MobiDB-lite"/>
    </source>
</evidence>
<feature type="region of interest" description="Disordered" evidence="1">
    <location>
        <begin position="1"/>
        <end position="24"/>
    </location>
</feature>
<feature type="compositionally biased region" description="Low complexity" evidence="1">
    <location>
        <begin position="326"/>
        <end position="342"/>
    </location>
</feature>
<feature type="compositionally biased region" description="Polar residues" evidence="1">
    <location>
        <begin position="8"/>
        <end position="17"/>
    </location>
</feature>
<name>A0A5C3DZU5_9BASI</name>
<keyword evidence="3" id="KW-1185">Reference proteome</keyword>
<evidence type="ECO:0000313" key="2">
    <source>
        <dbReference type="EMBL" id="SPO23984.1"/>
    </source>
</evidence>
<dbReference type="AlphaFoldDB" id="A0A5C3DZU5"/>
<dbReference type="EMBL" id="OOIN01000006">
    <property type="protein sequence ID" value="SPO23984.1"/>
    <property type="molecule type" value="Genomic_DNA"/>
</dbReference>
<dbReference type="InterPro" id="IPR036322">
    <property type="entry name" value="WD40_repeat_dom_sf"/>
</dbReference>
<accession>A0A5C3DZU5</accession>
<proteinExistence type="predicted"/>